<feature type="domain" description="Large ribosomal subunit protein bL25 L25" evidence="7">
    <location>
        <begin position="5"/>
        <end position="92"/>
    </location>
</feature>
<comment type="function">
    <text evidence="5">This is one of the proteins that binds to the 5S RNA in the ribosome where it forms part of the central protuberance.</text>
</comment>
<dbReference type="OrthoDB" id="9806411at2"/>
<feature type="domain" description="Large ribosomal subunit protein bL25 beta" evidence="8">
    <location>
        <begin position="100"/>
        <end position="189"/>
    </location>
</feature>
<evidence type="ECO:0000259" key="7">
    <source>
        <dbReference type="Pfam" id="PF01386"/>
    </source>
</evidence>
<dbReference type="PANTHER" id="PTHR33284">
    <property type="entry name" value="RIBOSOMAL PROTEIN L25/GLN-TRNA SYNTHETASE, ANTI-CODON-BINDING DOMAIN-CONTAINING PROTEIN"/>
    <property type="match status" value="1"/>
</dbReference>
<evidence type="ECO:0000256" key="2">
    <source>
        <dbReference type="ARBA" id="ARBA00022884"/>
    </source>
</evidence>
<dbReference type="RefSeq" id="WP_089375906.1">
    <property type="nucleotide sequence ID" value="NZ_FZOA01000007.1"/>
</dbReference>
<dbReference type="CDD" id="cd00495">
    <property type="entry name" value="Ribosomal_L25_TL5_CTC"/>
    <property type="match status" value="1"/>
</dbReference>
<name>A0A239AE65_9PROT</name>
<dbReference type="HAMAP" id="MF_01334">
    <property type="entry name" value="Ribosomal_bL25_CTC"/>
    <property type="match status" value="1"/>
</dbReference>
<evidence type="ECO:0000256" key="1">
    <source>
        <dbReference type="ARBA" id="ARBA00022730"/>
    </source>
</evidence>
<dbReference type="Gene3D" id="2.40.240.10">
    <property type="entry name" value="Ribosomal Protein L25, Chain P"/>
    <property type="match status" value="1"/>
</dbReference>
<dbReference type="InterPro" id="IPR020930">
    <property type="entry name" value="Ribosomal_uL5_bac-type"/>
</dbReference>
<dbReference type="GO" id="GO:0022625">
    <property type="term" value="C:cytosolic large ribosomal subunit"/>
    <property type="evidence" value="ECO:0007669"/>
    <property type="project" value="TreeGrafter"/>
</dbReference>
<dbReference type="Gene3D" id="2.170.120.20">
    <property type="entry name" value="Ribosomal protein L25, beta domain"/>
    <property type="match status" value="1"/>
</dbReference>
<dbReference type="InterPro" id="IPR001021">
    <property type="entry name" value="Ribosomal_bL25_long"/>
</dbReference>
<dbReference type="InterPro" id="IPR037121">
    <property type="entry name" value="Ribosomal_bL25_C"/>
</dbReference>
<dbReference type="NCBIfam" id="NF004130">
    <property type="entry name" value="PRK05618.1-5"/>
    <property type="match status" value="1"/>
</dbReference>
<dbReference type="SUPFAM" id="SSF50715">
    <property type="entry name" value="Ribosomal protein L25-like"/>
    <property type="match status" value="1"/>
</dbReference>
<dbReference type="GO" id="GO:0006412">
    <property type="term" value="P:translation"/>
    <property type="evidence" value="ECO:0007669"/>
    <property type="project" value="UniProtKB-UniRule"/>
</dbReference>
<keyword evidence="3 5" id="KW-0689">Ribosomal protein</keyword>
<keyword evidence="1 5" id="KW-0699">rRNA-binding</keyword>
<dbReference type="Pfam" id="PF01386">
    <property type="entry name" value="Ribosomal_L25p"/>
    <property type="match status" value="1"/>
</dbReference>
<dbReference type="InterPro" id="IPR020055">
    <property type="entry name" value="Ribosomal_bL25_short"/>
</dbReference>
<dbReference type="AlphaFoldDB" id="A0A239AE65"/>
<dbReference type="InterPro" id="IPR020056">
    <property type="entry name" value="Rbsml_bL25/Gln-tRNA_synth_N"/>
</dbReference>
<evidence type="ECO:0000259" key="8">
    <source>
        <dbReference type="Pfam" id="PF14693"/>
    </source>
</evidence>
<dbReference type="Proteomes" id="UP000198305">
    <property type="component" value="Unassembled WGS sequence"/>
</dbReference>
<organism evidence="9 10">
    <name type="scientific">Methylobacillus rhizosphaerae</name>
    <dbReference type="NCBI Taxonomy" id="551994"/>
    <lineage>
        <taxon>Bacteria</taxon>
        <taxon>Pseudomonadati</taxon>
        <taxon>Pseudomonadota</taxon>
        <taxon>Betaproteobacteria</taxon>
        <taxon>Nitrosomonadales</taxon>
        <taxon>Methylophilaceae</taxon>
        <taxon>Methylobacillus</taxon>
    </lineage>
</organism>
<feature type="region of interest" description="Disordered" evidence="6">
    <location>
        <begin position="183"/>
        <end position="210"/>
    </location>
</feature>
<accession>A0A239AE65</accession>
<dbReference type="NCBIfam" id="TIGR00731">
    <property type="entry name" value="bL25_bact_ctc"/>
    <property type="match status" value="1"/>
</dbReference>
<comment type="similarity">
    <text evidence="5">Belongs to the bacterial ribosomal protein bL25 family. CTC subfamily.</text>
</comment>
<dbReference type="EMBL" id="FZOA01000007">
    <property type="protein sequence ID" value="SNR93318.1"/>
    <property type="molecule type" value="Genomic_DNA"/>
</dbReference>
<reference evidence="10" key="1">
    <citation type="submission" date="2017-06" db="EMBL/GenBank/DDBJ databases">
        <authorList>
            <person name="Varghese N."/>
            <person name="Submissions S."/>
        </authorList>
    </citation>
    <scope>NUCLEOTIDE SEQUENCE [LARGE SCALE GENOMIC DNA]</scope>
    <source>
        <strain evidence="10">Ca-68</strain>
    </source>
</reference>
<dbReference type="GO" id="GO:0003735">
    <property type="term" value="F:structural constituent of ribosome"/>
    <property type="evidence" value="ECO:0007669"/>
    <property type="project" value="InterPro"/>
</dbReference>
<keyword evidence="2 5" id="KW-0694">RNA-binding</keyword>
<protein>
    <recommendedName>
        <fullName evidence="5">Large ribosomal subunit protein bL25</fullName>
    </recommendedName>
    <alternativeName>
        <fullName evidence="5">General stress protein CTC</fullName>
    </alternativeName>
</protein>
<evidence type="ECO:0000313" key="9">
    <source>
        <dbReference type="EMBL" id="SNR93318.1"/>
    </source>
</evidence>
<evidence type="ECO:0000256" key="4">
    <source>
        <dbReference type="ARBA" id="ARBA00023274"/>
    </source>
</evidence>
<evidence type="ECO:0000256" key="6">
    <source>
        <dbReference type="SAM" id="MobiDB-lite"/>
    </source>
</evidence>
<keyword evidence="4 5" id="KW-0687">Ribonucleoprotein</keyword>
<dbReference type="HAMAP" id="MF_01336">
    <property type="entry name" value="Ribosomal_bL25"/>
    <property type="match status" value="1"/>
</dbReference>
<sequence>MAIVIKATTREGKGTGASRRLRRAGNVPGVVYGGDKEAVSLDFNHKDLFMEFRHEAFHASILTLEVDGKKEQVLLRDYQLHPVRNTIQHIDFQRVSASEKIHVKVPLHFINADVAPGVKLGGGIVSHILTEADVSCLPKDLPEFIEVDLGNLEAGQSVHLSEIKLPKGVEFVQLAHENDAAVASVSKPRGGAASDADAAEGEAEGEAAAE</sequence>
<evidence type="ECO:0000256" key="5">
    <source>
        <dbReference type="HAMAP-Rule" id="MF_01334"/>
    </source>
</evidence>
<evidence type="ECO:0000313" key="10">
    <source>
        <dbReference type="Proteomes" id="UP000198305"/>
    </source>
</evidence>
<dbReference type="InterPro" id="IPR029751">
    <property type="entry name" value="Ribosomal_L25_dom"/>
</dbReference>
<proteinExistence type="inferred from homology"/>
<keyword evidence="10" id="KW-1185">Reference proteome</keyword>
<gene>
    <name evidence="5" type="primary">rplY</name>
    <name evidence="5" type="synonym">ctc</name>
    <name evidence="9" type="ORF">SAMN05192560_1820</name>
</gene>
<dbReference type="NCBIfam" id="NF004128">
    <property type="entry name" value="PRK05618.1-2"/>
    <property type="match status" value="1"/>
</dbReference>
<dbReference type="Pfam" id="PF14693">
    <property type="entry name" value="Ribosomal_TL5_C"/>
    <property type="match status" value="1"/>
</dbReference>
<dbReference type="InterPro" id="IPR011035">
    <property type="entry name" value="Ribosomal_bL25/Gln-tRNA_synth"/>
</dbReference>
<dbReference type="GO" id="GO:0008097">
    <property type="term" value="F:5S rRNA binding"/>
    <property type="evidence" value="ECO:0007669"/>
    <property type="project" value="InterPro"/>
</dbReference>
<feature type="compositionally biased region" description="Acidic residues" evidence="6">
    <location>
        <begin position="197"/>
        <end position="210"/>
    </location>
</feature>
<dbReference type="FunFam" id="2.170.120.20:FF:000003">
    <property type="entry name" value="50S ribosomal protein L25"/>
    <property type="match status" value="1"/>
</dbReference>
<dbReference type="PANTHER" id="PTHR33284:SF1">
    <property type="entry name" value="RIBOSOMAL PROTEIN L25_GLN-TRNA SYNTHETASE, ANTI-CODON-BINDING DOMAIN-CONTAINING PROTEIN"/>
    <property type="match status" value="1"/>
</dbReference>
<dbReference type="InterPro" id="IPR020057">
    <property type="entry name" value="Ribosomal_bL25_b-dom"/>
</dbReference>
<evidence type="ECO:0000256" key="3">
    <source>
        <dbReference type="ARBA" id="ARBA00022980"/>
    </source>
</evidence>
<dbReference type="NCBIfam" id="NF004612">
    <property type="entry name" value="PRK05943.1"/>
    <property type="match status" value="1"/>
</dbReference>
<comment type="subunit">
    <text evidence="5">Part of the 50S ribosomal subunit; part of the 5S rRNA/L5/L18/L25 subcomplex. Contacts the 5S rRNA. Binds to the 5S rRNA independently of L5 and L18.</text>
</comment>